<proteinExistence type="predicted"/>
<dbReference type="AlphaFoldDB" id="A0A1A8RUT2"/>
<evidence type="ECO:0000256" key="1">
    <source>
        <dbReference type="SAM" id="Phobius"/>
    </source>
</evidence>
<sequence length="56" mass="6775">FYFILFFWYFVYFIKLLVFEHFYFFKKIKNFGQLPTDLAFNSGALGGGRRTCVRVT</sequence>
<reference evidence="2" key="1">
    <citation type="submission" date="2016-05" db="EMBL/GenBank/DDBJ databases">
        <authorList>
            <person name="Lavstsen T."/>
            <person name="Jespersen J.S."/>
        </authorList>
    </citation>
    <scope>NUCLEOTIDE SEQUENCE</scope>
    <source>
        <tissue evidence="2">Brain</tissue>
    </source>
</reference>
<keyword evidence="1" id="KW-1133">Transmembrane helix</keyword>
<accession>A0A1A8RUT2</accession>
<gene>
    <name evidence="2" type="primary">IGF2BP3</name>
</gene>
<keyword evidence="1" id="KW-0812">Transmembrane</keyword>
<evidence type="ECO:0000313" key="2">
    <source>
        <dbReference type="EMBL" id="SBS09054.1"/>
    </source>
</evidence>
<protein>
    <submittedName>
        <fullName evidence="2">Insulin-like growth factor 2 mRNA binding protein 3</fullName>
    </submittedName>
</protein>
<feature type="transmembrane region" description="Helical" evidence="1">
    <location>
        <begin position="6"/>
        <end position="25"/>
    </location>
</feature>
<keyword evidence="1" id="KW-0472">Membrane</keyword>
<feature type="non-terminal residue" evidence="2">
    <location>
        <position position="1"/>
    </location>
</feature>
<name>A0A1A8RUT2_9TELE</name>
<reference evidence="2" key="2">
    <citation type="submission" date="2016-06" db="EMBL/GenBank/DDBJ databases">
        <title>The genome of a short-lived fish provides insights into sex chromosome evolution and the genetic control of aging.</title>
        <authorList>
            <person name="Reichwald K."/>
            <person name="Felder M."/>
            <person name="Petzold A."/>
            <person name="Koch P."/>
            <person name="Groth M."/>
            <person name="Platzer M."/>
        </authorList>
    </citation>
    <scope>NUCLEOTIDE SEQUENCE</scope>
    <source>
        <tissue evidence="2">Brain</tissue>
    </source>
</reference>
<dbReference type="EMBL" id="HAEH01019323">
    <property type="protein sequence ID" value="SBS09054.1"/>
    <property type="molecule type" value="Transcribed_RNA"/>
</dbReference>
<organism evidence="2">
    <name type="scientific">Nothobranchius rachovii</name>
    <name type="common">bluefin notho</name>
    <dbReference type="NCBI Taxonomy" id="451742"/>
    <lineage>
        <taxon>Eukaryota</taxon>
        <taxon>Metazoa</taxon>
        <taxon>Chordata</taxon>
        <taxon>Craniata</taxon>
        <taxon>Vertebrata</taxon>
        <taxon>Euteleostomi</taxon>
        <taxon>Actinopterygii</taxon>
        <taxon>Neopterygii</taxon>
        <taxon>Teleostei</taxon>
        <taxon>Neoteleostei</taxon>
        <taxon>Acanthomorphata</taxon>
        <taxon>Ovalentaria</taxon>
        <taxon>Atherinomorphae</taxon>
        <taxon>Cyprinodontiformes</taxon>
        <taxon>Nothobranchiidae</taxon>
        <taxon>Nothobranchius</taxon>
    </lineage>
</organism>